<sequence length="1202" mass="131121">MDWPFVHSLAMGADIPWDTLLWRLLDGDNVTRKTAEAEFAALTQMPCSDDVLLGLVRVLHSTSPDDVRALAAVLLRRVLVRDTVSLWPRATHKVREVLKYELVAVFEGGEQNRAIARKVCDLVGDLASRILADGQWEALVPKLLEWCHGPIISLRETALHVLERIALCLGQEMTATGTIIPSHAILPTLVHALDDRHGRVALHALRAWSTVVVTFESVHDVPARALVPRAVARILDVLRFFVATRNVEALLEAIEMLIEVAEPHALVFDAKLEEYVELMATIAEGPTATSSHDAPCLPDSCRQLAMEFLVSLAEQVPSKCRKLPKNTFVQRVYPIAFAMMRELPDLETWDAATCDDDASAGGHALDDDISNLDVGSEALERLVAALGPHRSLSTCFALIQAYAARTEDWVSRHAALVGLCQILAVLDTKHLDASVTHVLAQARDPHPRVCCAALDVLGQLAVDQAPHFQETYHLPVLSLLAHYLDEWTTPRLQAHAAAALRQFLDMCPPDVVTPYLDPMVRQLVAVLEHGPPIRGGGATGPPSPARMATRVFQEQAITALASVATLAGHAFIQYYATLMPPLQQILLQCLEESRYVATKAPAALKAPSSAQSLLTLGGITLECVSLIGQAVGERVFAPDAPAVLKIMAEMQATPSIGGNELIRTYLLQAWARCCTCLRRAFAPYLPLVMPILLEAATQQAEFEVDPSTLACDDDDEGGGSTDTEDIQLAQVNDKCLSIRTSILEEKATACQLLASMVTDLQDAFFPYAEQVTQVFVPLLTDSVHSDIRASAIRAMPALVQCVAISTGGKEANGAAIKQMVDFVLGRLVHALISEPEVDLVVSLLQSMTTCLSETHALHPTLELNEAQLRELVNGLLVVLGDSFQRRALRRGGNDTNEMENGEPDDDDDEEDEDEEDDVSQSSESHVTEQELLFVLAECIGTLAKTHQVRFFPVFMNHLWDKMAALAASGCLLVDRRFALFVVDDVLEHCGSPAMQHLDVFLPVLESAVRELTEPSLVQAAAFGIGLCASLGGAGFAPHAERCLHLLHNVVASPRASSPEQRNASDNAVAALGKFCEFQADAVDAAMLFPQWLQFLPLWGDLEESLAVLRRLCRYVSERHPLVLGAPDYRHVEKVVTVFAAVAEEKFMLKLSKAVGEQETMALRQEVASTLGHLRASIPESTMTQAWTSLTSSQQTALHALFT</sequence>
<organism evidence="1 2">
    <name type="scientific">Peronosclerospora sorghi</name>
    <dbReference type="NCBI Taxonomy" id="230839"/>
    <lineage>
        <taxon>Eukaryota</taxon>
        <taxon>Sar</taxon>
        <taxon>Stramenopiles</taxon>
        <taxon>Oomycota</taxon>
        <taxon>Peronosporomycetes</taxon>
        <taxon>Peronosporales</taxon>
        <taxon>Peronosporaceae</taxon>
        <taxon>Peronosclerospora</taxon>
    </lineage>
</organism>
<evidence type="ECO:0000313" key="1">
    <source>
        <dbReference type="EMBL" id="KAI9919292.1"/>
    </source>
</evidence>
<keyword evidence="2" id="KW-1185">Reference proteome</keyword>
<proteinExistence type="predicted"/>
<comment type="caution">
    <text evidence="1">The sequence shown here is derived from an EMBL/GenBank/DDBJ whole genome shotgun (WGS) entry which is preliminary data.</text>
</comment>
<reference evidence="1 2" key="1">
    <citation type="journal article" date="2022" name="bioRxiv">
        <title>The genome of the oomycete Peronosclerospora sorghi, a cosmopolitan pathogen of maize and sorghum, is inflated with dispersed pseudogenes.</title>
        <authorList>
            <person name="Fletcher K."/>
            <person name="Martin F."/>
            <person name="Isakeit T."/>
            <person name="Cavanaugh K."/>
            <person name="Magill C."/>
            <person name="Michelmore R."/>
        </authorList>
    </citation>
    <scope>NUCLEOTIDE SEQUENCE [LARGE SCALE GENOMIC DNA]</scope>
    <source>
        <strain evidence="1">P6</strain>
    </source>
</reference>
<protein>
    <submittedName>
        <fullName evidence="1">Uncharacterized protein</fullName>
    </submittedName>
</protein>
<dbReference type="Proteomes" id="UP001163321">
    <property type="component" value="Chromosome 11"/>
</dbReference>
<evidence type="ECO:0000313" key="2">
    <source>
        <dbReference type="Proteomes" id="UP001163321"/>
    </source>
</evidence>
<gene>
    <name evidence="1" type="ORF">PsorP6_017588</name>
</gene>
<accession>A0ACC0WL17</accession>
<name>A0ACC0WL17_9STRA</name>
<dbReference type="EMBL" id="CM047590">
    <property type="protein sequence ID" value="KAI9919292.1"/>
    <property type="molecule type" value="Genomic_DNA"/>
</dbReference>